<dbReference type="InterPro" id="IPR002797">
    <property type="entry name" value="Polysacc_synth"/>
</dbReference>
<proteinExistence type="predicted"/>
<feature type="transmembrane region" description="Helical" evidence="6">
    <location>
        <begin position="212"/>
        <end position="232"/>
    </location>
</feature>
<dbReference type="RefSeq" id="WP_006418557.1">
    <property type="nucleotide sequence ID" value="NZ_AENN01000015.1"/>
</dbReference>
<feature type="transmembrane region" description="Helical" evidence="6">
    <location>
        <begin position="252"/>
        <end position="277"/>
    </location>
</feature>
<feature type="transmembrane region" description="Helical" evidence="6">
    <location>
        <begin position="38"/>
        <end position="59"/>
    </location>
</feature>
<evidence type="ECO:0000256" key="1">
    <source>
        <dbReference type="ARBA" id="ARBA00004651"/>
    </source>
</evidence>
<dbReference type="PANTHER" id="PTHR30250">
    <property type="entry name" value="PST FAMILY PREDICTED COLANIC ACID TRANSPORTER"/>
    <property type="match status" value="1"/>
</dbReference>
<feature type="transmembrane region" description="Helical" evidence="6">
    <location>
        <begin position="173"/>
        <end position="191"/>
    </location>
</feature>
<feature type="transmembrane region" description="Helical" evidence="6">
    <location>
        <begin position="289"/>
        <end position="308"/>
    </location>
</feature>
<keyword evidence="2" id="KW-1003">Cell membrane</keyword>
<accession>E4KPF9</accession>
<keyword evidence="4 6" id="KW-1133">Transmembrane helix</keyword>
<dbReference type="PANTHER" id="PTHR30250:SF11">
    <property type="entry name" value="O-ANTIGEN TRANSPORTER-RELATED"/>
    <property type="match status" value="1"/>
</dbReference>
<dbReference type="STRING" id="908337.HMPREF9257_1447"/>
<evidence type="ECO:0000256" key="2">
    <source>
        <dbReference type="ARBA" id="ARBA00022475"/>
    </source>
</evidence>
<comment type="subcellular location">
    <subcellularLocation>
        <location evidence="1">Cell membrane</location>
        <topology evidence="1">Multi-pass membrane protein</topology>
    </subcellularLocation>
</comment>
<evidence type="ECO:0000256" key="3">
    <source>
        <dbReference type="ARBA" id="ARBA00022692"/>
    </source>
</evidence>
<protein>
    <submittedName>
        <fullName evidence="7">Polysaccharide biosynthesis protein</fullName>
    </submittedName>
</protein>
<keyword evidence="8" id="KW-1185">Reference proteome</keyword>
<dbReference type="eggNOG" id="COG2244">
    <property type="taxonomic scope" value="Bacteria"/>
</dbReference>
<dbReference type="OrthoDB" id="6017905at2"/>
<dbReference type="Proteomes" id="UP000005990">
    <property type="component" value="Unassembled WGS sequence"/>
</dbReference>
<sequence length="473" mass="54520">MKKFFYRLFGFSLGPILGAVISFIQVPVLTYFLSVDEYGYAGAFQTLLLQLPNFIYIGIDQAYTREYHTSDDKRHLIQAALFIPMLVGLIIFAVFILFDGTISNYLFNSPDYTYIVWYSAIWILSAILERFILLSIRMEERAYEYSMYNLMLKIGVFALSMILIAIGMRDFRVIVYGLIFGQIVVDLYLFYKYRSLLNFKGFSVDKSLIRRMFWFGLPLMVATALQSALNSVDIMFLKQYSTVADQGVYSVGIRIAGVIGIIKTAFSSFWVPTAYRWYEEKKSMKHYKFISDAILLVLTFLFYCLLLFKKPVGWLVSTQDPGYLNVQYIFALLCFPHIMYTLSETTTLGIVFSRKTQYNIWVSVLTIIPSLLMNALLTPVWGYRGAALASTVAYIMFYLARTYFSSRTGFYFGQKLQLISIIIMTLAAILNAFDIAYIEWLTIGLGILTVLVQWPTIATSLDIRRQPDLWDFN</sequence>
<evidence type="ECO:0000313" key="8">
    <source>
        <dbReference type="Proteomes" id="UP000005990"/>
    </source>
</evidence>
<gene>
    <name evidence="7" type="ORF">HMPREF9257_1447</name>
</gene>
<evidence type="ECO:0000313" key="7">
    <source>
        <dbReference type="EMBL" id="EFR31354.1"/>
    </source>
</evidence>
<dbReference type="EMBL" id="AENN01000015">
    <property type="protein sequence ID" value="EFR31354.1"/>
    <property type="molecule type" value="Genomic_DNA"/>
</dbReference>
<dbReference type="InterPro" id="IPR050833">
    <property type="entry name" value="Poly_Biosynth_Transport"/>
</dbReference>
<evidence type="ECO:0000256" key="6">
    <source>
        <dbReference type="SAM" id="Phobius"/>
    </source>
</evidence>
<feature type="transmembrane region" description="Helical" evidence="6">
    <location>
        <begin position="148"/>
        <end position="167"/>
    </location>
</feature>
<feature type="transmembrane region" description="Helical" evidence="6">
    <location>
        <begin position="12"/>
        <end position="32"/>
    </location>
</feature>
<feature type="transmembrane region" description="Helical" evidence="6">
    <location>
        <begin position="80"/>
        <end position="102"/>
    </location>
</feature>
<dbReference type="GO" id="GO:0005886">
    <property type="term" value="C:plasma membrane"/>
    <property type="evidence" value="ECO:0007669"/>
    <property type="project" value="UniProtKB-SubCell"/>
</dbReference>
<feature type="transmembrane region" description="Helical" evidence="6">
    <location>
        <begin position="114"/>
        <end position="136"/>
    </location>
</feature>
<keyword evidence="5 6" id="KW-0472">Membrane</keyword>
<feature type="transmembrane region" description="Helical" evidence="6">
    <location>
        <begin position="358"/>
        <end position="377"/>
    </location>
</feature>
<comment type="caution">
    <text evidence="7">The sequence shown here is derived from an EMBL/GenBank/DDBJ whole genome shotgun (WGS) entry which is preliminary data.</text>
</comment>
<name>E4KPF9_9LACT</name>
<dbReference type="Pfam" id="PF01943">
    <property type="entry name" value="Polysacc_synt"/>
    <property type="match status" value="1"/>
</dbReference>
<evidence type="ECO:0000256" key="4">
    <source>
        <dbReference type="ARBA" id="ARBA00022989"/>
    </source>
</evidence>
<keyword evidence="3 6" id="KW-0812">Transmembrane</keyword>
<reference evidence="7 8" key="1">
    <citation type="submission" date="2010-10" db="EMBL/GenBank/DDBJ databases">
        <authorList>
            <person name="Durkin A.S."/>
            <person name="Madupu R."/>
            <person name="Torralba M."/>
            <person name="Gillis M."/>
            <person name="Methe B."/>
            <person name="Sutton G."/>
            <person name="Nelson K.E."/>
        </authorList>
    </citation>
    <scope>NUCLEOTIDE SEQUENCE [LARGE SCALE GENOMIC DNA]</scope>
    <source>
        <strain evidence="7 8">ACS-139-V-Col8</strain>
    </source>
</reference>
<organism evidence="7 8">
    <name type="scientific">Eremococcus coleocola ACS-139-V-Col8</name>
    <dbReference type="NCBI Taxonomy" id="908337"/>
    <lineage>
        <taxon>Bacteria</taxon>
        <taxon>Bacillati</taxon>
        <taxon>Bacillota</taxon>
        <taxon>Bacilli</taxon>
        <taxon>Lactobacillales</taxon>
        <taxon>Aerococcaceae</taxon>
        <taxon>Eremococcus</taxon>
    </lineage>
</organism>
<feature type="transmembrane region" description="Helical" evidence="6">
    <location>
        <begin position="328"/>
        <end position="351"/>
    </location>
</feature>
<dbReference type="AlphaFoldDB" id="E4KPF9"/>
<evidence type="ECO:0000256" key="5">
    <source>
        <dbReference type="ARBA" id="ARBA00023136"/>
    </source>
</evidence>
<feature type="transmembrane region" description="Helical" evidence="6">
    <location>
        <begin position="416"/>
        <end position="437"/>
    </location>
</feature>
<feature type="transmembrane region" description="Helical" evidence="6">
    <location>
        <begin position="383"/>
        <end position="404"/>
    </location>
</feature>